<keyword evidence="3" id="KW-0732">Signal</keyword>
<feature type="binding site" evidence="6">
    <location>
        <position position="292"/>
    </location>
    <ligand>
        <name>Fe cation</name>
        <dbReference type="ChEBI" id="CHEBI:24875"/>
        <label>1</label>
    </ligand>
</feature>
<evidence type="ECO:0000313" key="10">
    <source>
        <dbReference type="Proteomes" id="UP001431209"/>
    </source>
</evidence>
<dbReference type="EC" id="3.1.3.2" evidence="2 5"/>
<feature type="binding site" evidence="6">
    <location>
        <position position="125"/>
    </location>
    <ligand>
        <name>Fe cation</name>
        <dbReference type="ChEBI" id="CHEBI:24875"/>
        <label>1</label>
    </ligand>
</feature>
<evidence type="ECO:0000256" key="3">
    <source>
        <dbReference type="ARBA" id="ARBA00022729"/>
    </source>
</evidence>
<proteinExistence type="predicted"/>
<gene>
    <name evidence="9" type="ORF">AKO1_015649</name>
</gene>
<dbReference type="CDD" id="cd07378">
    <property type="entry name" value="MPP_ACP5"/>
    <property type="match status" value="1"/>
</dbReference>
<comment type="caution">
    <text evidence="9">The sequence shown here is derived from an EMBL/GenBank/DDBJ whole genome shotgun (WGS) entry which is preliminary data.</text>
</comment>
<feature type="binding site" evidence="6">
    <location>
        <position position="290"/>
    </location>
    <ligand>
        <name>Fe cation</name>
        <dbReference type="ChEBI" id="CHEBI:24875"/>
        <label>2</label>
    </ligand>
</feature>
<keyword evidence="7" id="KW-0812">Transmembrane</keyword>
<keyword evidence="6" id="KW-0479">Metal-binding</keyword>
<evidence type="ECO:0000256" key="6">
    <source>
        <dbReference type="PIRSR" id="PIRSR000898-1"/>
    </source>
</evidence>
<feature type="binding site" evidence="6">
    <location>
        <position position="128"/>
    </location>
    <ligand>
        <name>Fe cation</name>
        <dbReference type="ChEBI" id="CHEBI:24875"/>
        <label>1</label>
    </ligand>
</feature>
<evidence type="ECO:0000256" key="2">
    <source>
        <dbReference type="ARBA" id="ARBA00012646"/>
    </source>
</evidence>
<feature type="binding site" evidence="6">
    <location>
        <position position="164"/>
    </location>
    <ligand>
        <name>Fe cation</name>
        <dbReference type="ChEBI" id="CHEBI:24875"/>
        <label>2</label>
    </ligand>
</feature>
<keyword evidence="5 6" id="KW-0408">Iron</keyword>
<comment type="cofactor">
    <cofactor evidence="6">
        <name>Fe cation</name>
        <dbReference type="ChEBI" id="CHEBI:24875"/>
    </cofactor>
    <text evidence="6">Binds 2 iron ions per subunit.</text>
</comment>
<evidence type="ECO:0000259" key="8">
    <source>
        <dbReference type="Pfam" id="PF00149"/>
    </source>
</evidence>
<dbReference type="Proteomes" id="UP001431209">
    <property type="component" value="Unassembled WGS sequence"/>
</dbReference>
<evidence type="ECO:0000313" key="9">
    <source>
        <dbReference type="EMBL" id="KAL0488461.1"/>
    </source>
</evidence>
<dbReference type="SUPFAM" id="SSF56300">
    <property type="entry name" value="Metallo-dependent phosphatases"/>
    <property type="match status" value="1"/>
</dbReference>
<dbReference type="AlphaFoldDB" id="A0AAW2ZH13"/>
<protein>
    <recommendedName>
        <fullName evidence="2 5">acid phosphatase</fullName>
        <ecNumber evidence="2 5">3.1.3.2</ecNumber>
    </recommendedName>
</protein>
<accession>A0AAW2ZH13</accession>
<dbReference type="EMBL" id="JAOPGA020001439">
    <property type="protein sequence ID" value="KAL0488461.1"/>
    <property type="molecule type" value="Genomic_DNA"/>
</dbReference>
<organism evidence="9 10">
    <name type="scientific">Acrasis kona</name>
    <dbReference type="NCBI Taxonomy" id="1008807"/>
    <lineage>
        <taxon>Eukaryota</taxon>
        <taxon>Discoba</taxon>
        <taxon>Heterolobosea</taxon>
        <taxon>Tetramitia</taxon>
        <taxon>Eutetramitia</taxon>
        <taxon>Acrasidae</taxon>
        <taxon>Acrasis</taxon>
    </lineage>
</organism>
<reference evidence="9 10" key="1">
    <citation type="submission" date="2024-03" db="EMBL/GenBank/DDBJ databases">
        <title>The Acrasis kona genome and developmental transcriptomes reveal deep origins of eukaryotic multicellular pathways.</title>
        <authorList>
            <person name="Sheikh S."/>
            <person name="Fu C.-J."/>
            <person name="Brown M.W."/>
            <person name="Baldauf S.L."/>
        </authorList>
    </citation>
    <scope>NUCLEOTIDE SEQUENCE [LARGE SCALE GENOMIC DNA]</scope>
    <source>
        <strain evidence="9 10">ATCC MYA-3509</strain>
    </source>
</reference>
<sequence length="365" mass="42115">MTNFIGRLLTQTSIYDEYSAFKRTRDISKKISIATISVMRLLCIGVTAFVLFMMLIILISQRLLKKPVIREKEAIEGDLYFIVVGDWGRNGTFDQDKVAHAMGEYCKSNAVNNNGKCHFVISTGDNFYDDGIHTEDAEQFKTSFENIYTHPSLNNTPWYVVLGNHDWRGIPKHQINYNKKSKRWNMPDHFYSMLIPKVVQFVFIDTAPLDDRYQTNPKMNKDISSQNQTKQLEYIKEQLRVADNEKVVWKIVVGHHPVYSAAGHADNPYLIESLEPILEEYGVDMYFAGHDHNLQYLTNENKTTRHFVSGAGSEVRIDIVPHEMLKHDVMESGFMFVSLRRDSVNVTFVDKEAKARYTVPIKSLI</sequence>
<feature type="binding site" evidence="6">
    <location>
        <position position="125"/>
    </location>
    <ligand>
        <name>Fe cation</name>
        <dbReference type="ChEBI" id="CHEBI:24875"/>
        <label>2</label>
    </ligand>
</feature>
<keyword evidence="10" id="KW-1185">Reference proteome</keyword>
<dbReference type="Pfam" id="PF00149">
    <property type="entry name" value="Metallophos"/>
    <property type="match status" value="1"/>
</dbReference>
<feature type="transmembrane region" description="Helical" evidence="7">
    <location>
        <begin position="31"/>
        <end position="59"/>
    </location>
</feature>
<evidence type="ECO:0000256" key="1">
    <source>
        <dbReference type="ARBA" id="ARBA00000032"/>
    </source>
</evidence>
<dbReference type="PANTHER" id="PTHR10161:SF14">
    <property type="entry name" value="TARTRATE-RESISTANT ACID PHOSPHATASE TYPE 5"/>
    <property type="match status" value="1"/>
</dbReference>
<keyword evidence="7" id="KW-1133">Transmembrane helix</keyword>
<dbReference type="Gene3D" id="3.60.21.10">
    <property type="match status" value="1"/>
</dbReference>
<keyword evidence="4 5" id="KW-0378">Hydrolase</keyword>
<feature type="binding site" evidence="6">
    <location>
        <position position="255"/>
    </location>
    <ligand>
        <name>Fe cation</name>
        <dbReference type="ChEBI" id="CHEBI:24875"/>
        <label>2</label>
    </ligand>
</feature>
<feature type="binding site" evidence="6">
    <location>
        <position position="86"/>
    </location>
    <ligand>
        <name>Fe cation</name>
        <dbReference type="ChEBI" id="CHEBI:24875"/>
        <label>1</label>
    </ligand>
</feature>
<evidence type="ECO:0000256" key="5">
    <source>
        <dbReference type="PIRNR" id="PIRNR000898"/>
    </source>
</evidence>
<dbReference type="InterPro" id="IPR029052">
    <property type="entry name" value="Metallo-depent_PP-like"/>
</dbReference>
<dbReference type="InterPro" id="IPR004843">
    <property type="entry name" value="Calcineurin-like_PHP"/>
</dbReference>
<keyword evidence="7" id="KW-0472">Membrane</keyword>
<feature type="domain" description="Calcineurin-like phosphoesterase" evidence="8">
    <location>
        <begin position="81"/>
        <end position="293"/>
    </location>
</feature>
<dbReference type="PIRSF" id="PIRSF000898">
    <property type="entry name" value="Acid_Ptase_5"/>
    <property type="match status" value="1"/>
</dbReference>
<dbReference type="GO" id="GO:0003993">
    <property type="term" value="F:acid phosphatase activity"/>
    <property type="evidence" value="ECO:0007669"/>
    <property type="project" value="UniProtKB-UniRule"/>
</dbReference>
<comment type="catalytic activity">
    <reaction evidence="1 5">
        <text>a phosphate monoester + H2O = an alcohol + phosphate</text>
        <dbReference type="Rhea" id="RHEA:15017"/>
        <dbReference type="ChEBI" id="CHEBI:15377"/>
        <dbReference type="ChEBI" id="CHEBI:30879"/>
        <dbReference type="ChEBI" id="CHEBI:43474"/>
        <dbReference type="ChEBI" id="CHEBI:67140"/>
        <dbReference type="EC" id="3.1.3.2"/>
    </reaction>
</comment>
<evidence type="ECO:0000256" key="4">
    <source>
        <dbReference type="ARBA" id="ARBA00022801"/>
    </source>
</evidence>
<name>A0AAW2ZH13_9EUKA</name>
<dbReference type="GO" id="GO:0046872">
    <property type="term" value="F:metal ion binding"/>
    <property type="evidence" value="ECO:0007669"/>
    <property type="project" value="UniProtKB-KW"/>
</dbReference>
<dbReference type="InterPro" id="IPR024927">
    <property type="entry name" value="Acid_PPase"/>
</dbReference>
<dbReference type="PANTHER" id="PTHR10161">
    <property type="entry name" value="TARTRATE-RESISTANT ACID PHOSPHATASE TYPE 5"/>
    <property type="match status" value="1"/>
</dbReference>
<evidence type="ECO:0000256" key="7">
    <source>
        <dbReference type="SAM" id="Phobius"/>
    </source>
</evidence>
<dbReference type="InterPro" id="IPR051558">
    <property type="entry name" value="Metallophosphoesterase_PAP"/>
</dbReference>